<dbReference type="AlphaFoldDB" id="A0A843VZB2"/>
<feature type="compositionally biased region" description="Low complexity" evidence="1">
    <location>
        <begin position="37"/>
        <end position="52"/>
    </location>
</feature>
<proteinExistence type="predicted"/>
<dbReference type="EMBL" id="NMUH01001918">
    <property type="protein sequence ID" value="MQL96439.1"/>
    <property type="molecule type" value="Genomic_DNA"/>
</dbReference>
<feature type="non-terminal residue" evidence="2">
    <location>
        <position position="179"/>
    </location>
</feature>
<gene>
    <name evidence="2" type="ORF">Taro_029115</name>
</gene>
<sequence>HFCHFLAFPNSSGHFRHFLTSLGYFCKLPLNKEEQNTRSSKATSSGSSLRTSDPPGEWVRGGHPTGHEHHRATSSSGMDTTRQHIHRVITPPGPHLTGHGLPHQAVEGSNRARTPPVGTPTGGPHRAVGFPTSGGSHRARTPPVGTGWDFLPVEDFPPPVGTDEVPLWGVSVFLGILGF</sequence>
<accession>A0A843VZB2</accession>
<protein>
    <submittedName>
        <fullName evidence="2">Uncharacterized protein</fullName>
    </submittedName>
</protein>
<comment type="caution">
    <text evidence="2">The sequence shown here is derived from an EMBL/GenBank/DDBJ whole genome shotgun (WGS) entry which is preliminary data.</text>
</comment>
<evidence type="ECO:0000313" key="2">
    <source>
        <dbReference type="EMBL" id="MQL96439.1"/>
    </source>
</evidence>
<organism evidence="2 3">
    <name type="scientific">Colocasia esculenta</name>
    <name type="common">Wild taro</name>
    <name type="synonym">Arum esculentum</name>
    <dbReference type="NCBI Taxonomy" id="4460"/>
    <lineage>
        <taxon>Eukaryota</taxon>
        <taxon>Viridiplantae</taxon>
        <taxon>Streptophyta</taxon>
        <taxon>Embryophyta</taxon>
        <taxon>Tracheophyta</taxon>
        <taxon>Spermatophyta</taxon>
        <taxon>Magnoliopsida</taxon>
        <taxon>Liliopsida</taxon>
        <taxon>Araceae</taxon>
        <taxon>Aroideae</taxon>
        <taxon>Colocasieae</taxon>
        <taxon>Colocasia</taxon>
    </lineage>
</organism>
<reference evidence="2" key="1">
    <citation type="submission" date="2017-07" db="EMBL/GenBank/DDBJ databases">
        <title>Taro Niue Genome Assembly and Annotation.</title>
        <authorList>
            <person name="Atibalentja N."/>
            <person name="Keating K."/>
            <person name="Fields C.J."/>
        </authorList>
    </citation>
    <scope>NUCLEOTIDE SEQUENCE</scope>
    <source>
        <strain evidence="2">Niue_2</strain>
        <tissue evidence="2">Leaf</tissue>
    </source>
</reference>
<dbReference type="Proteomes" id="UP000652761">
    <property type="component" value="Unassembled WGS sequence"/>
</dbReference>
<keyword evidence="3" id="KW-1185">Reference proteome</keyword>
<evidence type="ECO:0000313" key="3">
    <source>
        <dbReference type="Proteomes" id="UP000652761"/>
    </source>
</evidence>
<feature type="region of interest" description="Disordered" evidence="1">
    <location>
        <begin position="99"/>
        <end position="146"/>
    </location>
</feature>
<name>A0A843VZB2_COLES</name>
<evidence type="ECO:0000256" key="1">
    <source>
        <dbReference type="SAM" id="MobiDB-lite"/>
    </source>
</evidence>
<feature type="region of interest" description="Disordered" evidence="1">
    <location>
        <begin position="34"/>
        <end position="79"/>
    </location>
</feature>